<reference evidence="4" key="5">
    <citation type="submission" date="2018-04" db="UniProtKB">
        <authorList>
            <consortium name="EnsemblFungi"/>
        </authorList>
    </citation>
    <scope>IDENTIFICATION</scope>
    <source>
        <strain evidence="4">R3-111a-1</strain>
    </source>
</reference>
<proteinExistence type="predicted"/>
<feature type="region of interest" description="Disordered" evidence="1">
    <location>
        <begin position="1"/>
        <end position="125"/>
    </location>
</feature>
<reference evidence="3" key="3">
    <citation type="submission" date="2010-09" db="EMBL/GenBank/DDBJ databases">
        <title>Annotation of Gaeumannomyces graminis var. tritici R3-111a-1.</title>
        <authorList>
            <consortium name="The Broad Institute Genome Sequencing Platform"/>
            <person name="Ma L.-J."/>
            <person name="Dead R."/>
            <person name="Young S.K."/>
            <person name="Zeng Q."/>
            <person name="Gargeya S."/>
            <person name="Fitzgerald M."/>
            <person name="Haas B."/>
            <person name="Abouelleil A."/>
            <person name="Alvarado L."/>
            <person name="Arachchi H.M."/>
            <person name="Berlin A."/>
            <person name="Brown A."/>
            <person name="Chapman S.B."/>
            <person name="Chen Z."/>
            <person name="Dunbar C."/>
            <person name="Freedman E."/>
            <person name="Gearin G."/>
            <person name="Gellesch M."/>
            <person name="Goldberg J."/>
            <person name="Griggs A."/>
            <person name="Gujja S."/>
            <person name="Heiman D."/>
            <person name="Howarth C."/>
            <person name="Larson L."/>
            <person name="Lui A."/>
            <person name="MacDonald P.J.P."/>
            <person name="Mehta T."/>
            <person name="Montmayeur A."/>
            <person name="Murphy C."/>
            <person name="Neiman D."/>
            <person name="Pearson M."/>
            <person name="Priest M."/>
            <person name="Roberts A."/>
            <person name="Saif S."/>
            <person name="Shea T."/>
            <person name="Shenoy N."/>
            <person name="Sisk P."/>
            <person name="Stolte C."/>
            <person name="Sykes S."/>
            <person name="Yandava C."/>
            <person name="Wortman J."/>
            <person name="Nusbaum C."/>
            <person name="Birren B."/>
        </authorList>
    </citation>
    <scope>NUCLEOTIDE SEQUENCE</scope>
    <source>
        <strain evidence="3">R3-111a-1</strain>
    </source>
</reference>
<protein>
    <recommendedName>
        <fullName evidence="2">SAC3/GANP/THP3 conserved domain-containing protein</fullName>
    </recommendedName>
</protein>
<keyword evidence="5" id="KW-1185">Reference proteome</keyword>
<reference evidence="4" key="4">
    <citation type="journal article" date="2015" name="G3 (Bethesda)">
        <title>Genome sequences of three phytopathogenic species of the Magnaporthaceae family of fungi.</title>
        <authorList>
            <person name="Okagaki L.H."/>
            <person name="Nunes C.C."/>
            <person name="Sailsbery J."/>
            <person name="Clay B."/>
            <person name="Brown D."/>
            <person name="John T."/>
            <person name="Oh Y."/>
            <person name="Young N."/>
            <person name="Fitzgerald M."/>
            <person name="Haas B.J."/>
            <person name="Zeng Q."/>
            <person name="Young S."/>
            <person name="Adiconis X."/>
            <person name="Fan L."/>
            <person name="Levin J.Z."/>
            <person name="Mitchell T.K."/>
            <person name="Okubara P.A."/>
            <person name="Farman M.L."/>
            <person name="Kohn L.M."/>
            <person name="Birren B."/>
            <person name="Ma L.-J."/>
            <person name="Dean R.A."/>
        </authorList>
    </citation>
    <scope>NUCLEOTIDE SEQUENCE</scope>
    <source>
        <strain evidence="4">R3-111a-1</strain>
    </source>
</reference>
<feature type="compositionally biased region" description="Polar residues" evidence="1">
    <location>
        <begin position="1275"/>
        <end position="1285"/>
    </location>
</feature>
<evidence type="ECO:0000259" key="2">
    <source>
        <dbReference type="Pfam" id="PF03399"/>
    </source>
</evidence>
<dbReference type="OrthoDB" id="264795at2759"/>
<dbReference type="EMBL" id="GL385403">
    <property type="protein sequence ID" value="EJT69715.1"/>
    <property type="molecule type" value="Genomic_DNA"/>
</dbReference>
<feature type="region of interest" description="Disordered" evidence="1">
    <location>
        <begin position="1265"/>
        <end position="1285"/>
    </location>
</feature>
<reference evidence="3" key="2">
    <citation type="submission" date="2010-07" db="EMBL/GenBank/DDBJ databases">
        <authorList>
            <consortium name="The Broad Institute Genome Sequencing Platform"/>
            <consortium name="Broad Institute Genome Sequencing Center for Infectious Disease"/>
            <person name="Ma L.-J."/>
            <person name="Dead R."/>
            <person name="Young S."/>
            <person name="Zeng Q."/>
            <person name="Koehrsen M."/>
            <person name="Alvarado L."/>
            <person name="Berlin A."/>
            <person name="Chapman S.B."/>
            <person name="Chen Z."/>
            <person name="Freedman E."/>
            <person name="Gellesch M."/>
            <person name="Goldberg J."/>
            <person name="Griggs A."/>
            <person name="Gujja S."/>
            <person name="Heilman E.R."/>
            <person name="Heiman D."/>
            <person name="Hepburn T."/>
            <person name="Howarth C."/>
            <person name="Jen D."/>
            <person name="Larson L."/>
            <person name="Mehta T."/>
            <person name="Neiman D."/>
            <person name="Pearson M."/>
            <person name="Roberts A."/>
            <person name="Saif S."/>
            <person name="Shea T."/>
            <person name="Shenoy N."/>
            <person name="Sisk P."/>
            <person name="Stolte C."/>
            <person name="Sykes S."/>
            <person name="Walk T."/>
            <person name="White J."/>
            <person name="Yandava C."/>
            <person name="Haas B."/>
            <person name="Nusbaum C."/>
            <person name="Birren B."/>
        </authorList>
    </citation>
    <scope>NUCLEOTIDE SEQUENCE</scope>
    <source>
        <strain evidence="3">R3-111a-1</strain>
    </source>
</reference>
<feature type="compositionally biased region" description="Basic and acidic residues" evidence="1">
    <location>
        <begin position="1151"/>
        <end position="1164"/>
    </location>
</feature>
<dbReference type="GeneID" id="20353056"/>
<feature type="compositionally biased region" description="Polar residues" evidence="1">
    <location>
        <begin position="79"/>
        <end position="91"/>
    </location>
</feature>
<dbReference type="HOGENOM" id="CLU_254350_0_0_1"/>
<feature type="compositionally biased region" description="Basic residues" evidence="1">
    <location>
        <begin position="69"/>
        <end position="78"/>
    </location>
</feature>
<dbReference type="GO" id="GO:0070390">
    <property type="term" value="C:transcription export complex 2"/>
    <property type="evidence" value="ECO:0007669"/>
    <property type="project" value="TreeGrafter"/>
</dbReference>
<dbReference type="Pfam" id="PF03399">
    <property type="entry name" value="SAC3_GANP"/>
    <property type="match status" value="1"/>
</dbReference>
<feature type="compositionally biased region" description="Low complexity" evidence="1">
    <location>
        <begin position="106"/>
        <end position="122"/>
    </location>
</feature>
<feature type="region of interest" description="Disordered" evidence="1">
    <location>
        <begin position="894"/>
        <end position="923"/>
    </location>
</feature>
<dbReference type="InterPro" id="IPR045107">
    <property type="entry name" value="SAC3/GANP/THP3"/>
</dbReference>
<feature type="compositionally biased region" description="Acidic residues" evidence="1">
    <location>
        <begin position="1091"/>
        <end position="1100"/>
    </location>
</feature>
<dbReference type="GO" id="GO:0005737">
    <property type="term" value="C:cytoplasm"/>
    <property type="evidence" value="ECO:0007669"/>
    <property type="project" value="TreeGrafter"/>
</dbReference>
<evidence type="ECO:0000313" key="4">
    <source>
        <dbReference type="EnsemblFungi" id="EJT69715"/>
    </source>
</evidence>
<feature type="domain" description="SAC3/GANP/THP3 conserved" evidence="2">
    <location>
        <begin position="240"/>
        <end position="565"/>
    </location>
</feature>
<feature type="region of interest" description="Disordered" evidence="1">
    <location>
        <begin position="767"/>
        <end position="875"/>
    </location>
</feature>
<dbReference type="eggNOG" id="KOG1860">
    <property type="taxonomic scope" value="Eukaryota"/>
</dbReference>
<reference evidence="5" key="1">
    <citation type="submission" date="2010-07" db="EMBL/GenBank/DDBJ databases">
        <title>The genome sequence of Gaeumannomyces graminis var. tritici strain R3-111a-1.</title>
        <authorList>
            <consortium name="The Broad Institute Genome Sequencing Platform"/>
            <person name="Ma L.-J."/>
            <person name="Dead R."/>
            <person name="Young S."/>
            <person name="Zeng Q."/>
            <person name="Koehrsen M."/>
            <person name="Alvarado L."/>
            <person name="Berlin A."/>
            <person name="Chapman S.B."/>
            <person name="Chen Z."/>
            <person name="Freedman E."/>
            <person name="Gellesch M."/>
            <person name="Goldberg J."/>
            <person name="Griggs A."/>
            <person name="Gujja S."/>
            <person name="Heilman E.R."/>
            <person name="Heiman D."/>
            <person name="Hepburn T."/>
            <person name="Howarth C."/>
            <person name="Jen D."/>
            <person name="Larson L."/>
            <person name="Mehta T."/>
            <person name="Neiman D."/>
            <person name="Pearson M."/>
            <person name="Roberts A."/>
            <person name="Saif S."/>
            <person name="Shea T."/>
            <person name="Shenoy N."/>
            <person name="Sisk P."/>
            <person name="Stolte C."/>
            <person name="Sykes S."/>
            <person name="Walk T."/>
            <person name="White J."/>
            <person name="Yandava C."/>
            <person name="Haas B."/>
            <person name="Nusbaum C."/>
            <person name="Birren B."/>
        </authorList>
    </citation>
    <scope>NUCLEOTIDE SEQUENCE [LARGE SCALE GENOMIC DNA]</scope>
    <source>
        <strain evidence="5">R3-111a-1</strain>
    </source>
</reference>
<dbReference type="Proteomes" id="UP000006039">
    <property type="component" value="Unassembled WGS sequence"/>
</dbReference>
<feature type="region of interest" description="Disordered" evidence="1">
    <location>
        <begin position="1306"/>
        <end position="1335"/>
    </location>
</feature>
<name>J3PGH3_GAET3</name>
<dbReference type="VEuPathDB" id="FungiDB:GGTG_12598"/>
<gene>
    <name evidence="4" type="primary">20353056</name>
    <name evidence="3" type="ORF">GGTG_12598</name>
</gene>
<sequence>MVFGGSNGFGTLSQNSNFSNAMSQPNVASSALTPSPFGQPSASSNPTRSGFGSAPNPFNSHNQTDHNMRRGSTKKNRKPNLTESLAKSGTFVTEGANGEPRVTKGNPSNAPPGSNNPVSNSSLQNPFQKLSDAQVGPASAKSKQGSIARFTAAAPIATLEEYATAVKNQLKKDGVADLIIPADLFDPKKRPQAIAFRQKHLESHQNKVRASLERGGLIDIRDKQIRIEDAVDFRGTCEDMCPVYEVVTRLAENLALIEERAEGPDGTPWAVRDMFVKRHARSSAGESSVLPNEVRTIGALERTTAYLLDQVLQGEHNLRDRHAFLWDRLRAIRRDFTFQSRMLPEESLRMVHVLETIARFHAISHHLLARKGAANVEYSAQQEREAFQKTLISLKAAYGDLHKQGIKCENEPEFVAYWIIFFANDASDILQIEKEMMTRNWGSSNQVQTAISLVQARLEHTTPLRAKLKNHNQKKYLYFPSLAVGAATAYLDIVADRSVSFAMACVAEMSFSLIRSVHLRKLVKACARGRDSPKDVTPASLQKLLRFDTEQEAVEFVKERGLKFSDDGSHVLVMRNQPLPGVSTDAVFSQFVERKRCNRPLLEVIRNNVFEEDVPSDTVGARAPNSPEGMFVDDFPESPAKTPAAPISAKPDTTRAKNPPSKPPKNPFHSANTPASITSPFGQASSAFPQAPPLGPSQGNSIKPSLIGTVVSKSTQSPTLGPFGASMGSTTSSSWAASTTPKPNPFGAPSAVGVGLAGPAASNAPKTNPFATAVPSQLPSAPSGTPPNTVSQLLQNNAGSPAPAAPSLALGQGLGPGSASSIFASSPSPLQPAQSAPPTTSIIPSSTPAPASLSQTILGPGIGVDKQQEEPTATASGMSLMDKIAAAKQKNGFVAEDPTPQPAAKPAPQPPQIDFPKLDTPAPALPTQLPIAPPPPKVDPMKQFTNWFVLGDNGMMEEFTVSYTEHLVRQAYMQFLAEEEERKRKEEDAKSWEDALKWRRYNLGLKFFYRWRQIARNKALGRRAIEGRDLMRKFRESQLAQAKADKEAAAKKKRIEETKRAKQLETDAGNFAESLWSLQHQQLNRKRSPSEDDIRDDDSVADALLGPRSPSVSSVQEKGKGYRLRHWKDTISRSASRVRDGAMAVFSSSVKESRYRSTERDDSSRSPPSRSASLGRSLPPRNRSTNFSGIAKRTASPANEEADRLKRPRSIGLKTSHFRLRAMGMIHMPNGQYLHESIAKPMIEGKRFPGFGDYGLPPVVNGESGAVEEAHSPPVENSSHVHTRSLSWRTHVPRVSSASSIRSAILNGESRTPPPQHHKRKRLAAADGGGDDAMSISSINHQQLRGDTGSPSCVKKQRTDFAETERIIQEMRETGALMEEGEAWYREQSELMGRGHTPWS</sequence>
<dbReference type="GO" id="GO:0006406">
    <property type="term" value="P:mRNA export from nucleus"/>
    <property type="evidence" value="ECO:0007669"/>
    <property type="project" value="TreeGrafter"/>
</dbReference>
<evidence type="ECO:0000313" key="3">
    <source>
        <dbReference type="EMBL" id="EJT69715.1"/>
    </source>
</evidence>
<feature type="region of interest" description="Disordered" evidence="1">
    <location>
        <begin position="1147"/>
        <end position="1210"/>
    </location>
</feature>
<dbReference type="RefSeq" id="XP_009228763.1">
    <property type="nucleotide sequence ID" value="XM_009230499.1"/>
</dbReference>
<evidence type="ECO:0000256" key="1">
    <source>
        <dbReference type="SAM" id="MobiDB-lite"/>
    </source>
</evidence>
<dbReference type="Gene3D" id="1.25.40.990">
    <property type="match status" value="1"/>
</dbReference>
<feature type="region of interest" description="Disordered" evidence="1">
    <location>
        <begin position="615"/>
        <end position="704"/>
    </location>
</feature>
<feature type="region of interest" description="Disordered" evidence="1">
    <location>
        <begin position="1082"/>
        <end position="1121"/>
    </location>
</feature>
<feature type="compositionally biased region" description="Polar residues" evidence="1">
    <location>
        <begin position="767"/>
        <end position="797"/>
    </location>
</feature>
<organism evidence="3">
    <name type="scientific">Gaeumannomyces tritici (strain R3-111a-1)</name>
    <name type="common">Wheat and barley take-all root rot fungus</name>
    <name type="synonym">Gaeumannomyces graminis var. tritici</name>
    <dbReference type="NCBI Taxonomy" id="644352"/>
    <lineage>
        <taxon>Eukaryota</taxon>
        <taxon>Fungi</taxon>
        <taxon>Dikarya</taxon>
        <taxon>Ascomycota</taxon>
        <taxon>Pezizomycotina</taxon>
        <taxon>Sordariomycetes</taxon>
        <taxon>Sordariomycetidae</taxon>
        <taxon>Magnaporthales</taxon>
        <taxon>Magnaporthaceae</taxon>
        <taxon>Gaeumannomyces</taxon>
    </lineage>
</organism>
<feature type="region of interest" description="Disordered" evidence="1">
    <location>
        <begin position="718"/>
        <end position="746"/>
    </location>
</feature>
<feature type="compositionally biased region" description="Polar residues" evidence="1">
    <location>
        <begin position="669"/>
        <end position="688"/>
    </location>
</feature>
<feature type="compositionally biased region" description="Polar residues" evidence="1">
    <location>
        <begin position="9"/>
        <end position="62"/>
    </location>
</feature>
<dbReference type="PANTHER" id="PTHR12436">
    <property type="entry name" value="80 KDA MCM3-ASSOCIATED PROTEIN"/>
    <property type="match status" value="1"/>
</dbReference>
<accession>J3PGH3</accession>
<feature type="compositionally biased region" description="Low complexity" evidence="1">
    <location>
        <begin position="798"/>
        <end position="852"/>
    </location>
</feature>
<dbReference type="EnsemblFungi" id="EJT69715">
    <property type="protein sequence ID" value="EJT69715"/>
    <property type="gene ID" value="GGTG_12598"/>
</dbReference>
<feature type="compositionally biased region" description="Pro residues" evidence="1">
    <location>
        <begin position="899"/>
        <end position="913"/>
    </location>
</feature>
<dbReference type="STRING" id="644352.J3PGH3"/>
<dbReference type="InterPro" id="IPR005062">
    <property type="entry name" value="SAC3/GANP/THP3_conserved"/>
</dbReference>
<feature type="compositionally biased region" description="Low complexity" evidence="1">
    <location>
        <begin position="725"/>
        <end position="740"/>
    </location>
</feature>
<dbReference type="PANTHER" id="PTHR12436:SF3">
    <property type="entry name" value="GERMINAL-CENTER ASSOCIATED NUCLEAR PROTEIN"/>
    <property type="match status" value="1"/>
</dbReference>
<feature type="compositionally biased region" description="Low complexity" evidence="1">
    <location>
        <begin position="1165"/>
        <end position="1181"/>
    </location>
</feature>
<evidence type="ECO:0000313" key="5">
    <source>
        <dbReference type="Proteomes" id="UP000006039"/>
    </source>
</evidence>